<evidence type="ECO:0000313" key="11">
    <source>
        <dbReference type="Proteomes" id="UP001460679"/>
    </source>
</evidence>
<dbReference type="EMBL" id="CP148066">
    <property type="protein sequence ID" value="WXL28483.1"/>
    <property type="molecule type" value="Genomic_DNA"/>
</dbReference>
<dbReference type="PROSITE" id="PS00631">
    <property type="entry name" value="CYTOSOL_AP"/>
    <property type="match status" value="1"/>
</dbReference>
<evidence type="ECO:0000313" key="10">
    <source>
        <dbReference type="EMBL" id="WXL28483.1"/>
    </source>
</evidence>
<name>A0ABZ2RN76_9BACT</name>
<protein>
    <recommendedName>
        <fullName evidence="7">Probable cytosol aminopeptidase</fullName>
    </recommendedName>
    <alternativeName>
        <fullName evidence="8">Leucine aminopeptidase</fullName>
    </alternativeName>
    <alternativeName>
        <fullName evidence="5">Leucyl aminopeptidase</fullName>
    </alternativeName>
</protein>
<evidence type="ECO:0000256" key="1">
    <source>
        <dbReference type="ARBA" id="ARBA00009528"/>
    </source>
</evidence>
<dbReference type="Proteomes" id="UP001460679">
    <property type="component" value="Chromosome"/>
</dbReference>
<evidence type="ECO:0000256" key="7">
    <source>
        <dbReference type="ARBA" id="ARBA00050021"/>
    </source>
</evidence>
<keyword evidence="11" id="KW-1185">Reference proteome</keyword>
<evidence type="ECO:0000256" key="8">
    <source>
        <dbReference type="ARBA" id="ARBA00050061"/>
    </source>
</evidence>
<evidence type="ECO:0000256" key="6">
    <source>
        <dbReference type="ARBA" id="ARBA00049972"/>
    </source>
</evidence>
<comment type="similarity">
    <text evidence="1">Belongs to the peptidase M17 family.</text>
</comment>
<gene>
    <name evidence="10" type="ORF">WG616_00400</name>
</gene>
<comment type="function">
    <text evidence="6">Presumably involved in the processing and regular turnover of intracellular proteins. Catalyzes the removal of unsubstituted N-terminal amino acids from various peptides.</text>
</comment>
<dbReference type="CDD" id="cd00433">
    <property type="entry name" value="Peptidase_M17"/>
    <property type="match status" value="1"/>
</dbReference>
<organism evidence="10 11">
    <name type="scientific">[Mycoplasma] gypis</name>
    <dbReference type="NCBI Taxonomy" id="92404"/>
    <lineage>
        <taxon>Bacteria</taxon>
        <taxon>Bacillati</taxon>
        <taxon>Mycoplasmatota</taxon>
        <taxon>Mycoplasmoidales</taxon>
        <taxon>Metamycoplasmataceae</taxon>
        <taxon>Metamycoplasma</taxon>
    </lineage>
</organism>
<keyword evidence="4" id="KW-0378">Hydrolase</keyword>
<evidence type="ECO:0000256" key="2">
    <source>
        <dbReference type="ARBA" id="ARBA00022438"/>
    </source>
</evidence>
<dbReference type="RefSeq" id="WP_205499574.1">
    <property type="nucleotide sequence ID" value="NZ_CP148066.1"/>
</dbReference>
<dbReference type="PANTHER" id="PTHR11963:SF23">
    <property type="entry name" value="CYTOSOL AMINOPEPTIDASE"/>
    <property type="match status" value="1"/>
</dbReference>
<reference evidence="10" key="1">
    <citation type="submission" date="2024-03" db="EMBL/GenBank/DDBJ databases">
        <title>Complete genome sequence of Mycoplasma gypis type strain B1/T1.</title>
        <authorList>
            <person name="Spergser J."/>
        </authorList>
    </citation>
    <scope>NUCLEOTIDE SEQUENCE [LARGE SCALE GENOMIC DNA]</scope>
    <source>
        <strain evidence="10">B1/T1</strain>
    </source>
</reference>
<dbReference type="Pfam" id="PF00883">
    <property type="entry name" value="Peptidase_M17"/>
    <property type="match status" value="1"/>
</dbReference>
<feature type="domain" description="Cytosol aminopeptidase" evidence="9">
    <location>
        <begin position="305"/>
        <end position="312"/>
    </location>
</feature>
<evidence type="ECO:0000259" key="9">
    <source>
        <dbReference type="PROSITE" id="PS00631"/>
    </source>
</evidence>
<proteinExistence type="inferred from homology"/>
<evidence type="ECO:0000256" key="3">
    <source>
        <dbReference type="ARBA" id="ARBA00022670"/>
    </source>
</evidence>
<dbReference type="PRINTS" id="PR00481">
    <property type="entry name" value="LAMNOPPTDASE"/>
</dbReference>
<keyword evidence="2" id="KW-0031">Aminopeptidase</keyword>
<dbReference type="InterPro" id="IPR011356">
    <property type="entry name" value="Leucine_aapep/pepB"/>
</dbReference>
<accession>A0ABZ2RN76</accession>
<dbReference type="SUPFAM" id="SSF53187">
    <property type="entry name" value="Zn-dependent exopeptidases"/>
    <property type="match status" value="1"/>
</dbReference>
<keyword evidence="3" id="KW-0645">Protease</keyword>
<sequence length="451" mass="50341">MTKLINEKNSALLLKAVFEDNSLPEEVLKKENTITDLFNKKTSFVYLGKKENYSVETVVAFAKMFTANLKREYQIDVMSFSTNKVSGSEVIKAFVEAYEFNNKPIYNLKTKKSEDTKDLYLFTKRDLQEAYDEALKYSEAVYFARNLQQMIPNVANSEYLANEYQKELSKYSNLKVTVLNKKEIEEQKMGLLLSVNRGSVYEPRLVVVEYNGNPESNERLALVGKGITFDSGGYSLKPSRYMLGMKYDMSGSAACAAAMKLIAEFKPKANVVAVLPLTDNRINGDASLPDSVWTSMNGKTVEINNTDAEGRLVLADGMTYAIRNLKATKVATVATLTGAILVGLGTTYTGVWATNNKDWSAIEKSAKIQNELMWRMPLHEDYAKNIRRSEVADLKNTDLSGNAGSCSAAMFLKEFAEEADFMHFDIAGTNELAEVPQGVAIKTLFELSKNI</sequence>
<dbReference type="PANTHER" id="PTHR11963">
    <property type="entry name" value="LEUCINE AMINOPEPTIDASE-RELATED"/>
    <property type="match status" value="1"/>
</dbReference>
<dbReference type="Gene3D" id="3.40.630.10">
    <property type="entry name" value="Zn peptidases"/>
    <property type="match status" value="1"/>
</dbReference>
<evidence type="ECO:0000256" key="4">
    <source>
        <dbReference type="ARBA" id="ARBA00022801"/>
    </source>
</evidence>
<dbReference type="InterPro" id="IPR000819">
    <property type="entry name" value="Peptidase_M17_C"/>
</dbReference>
<evidence type="ECO:0000256" key="5">
    <source>
        <dbReference type="ARBA" id="ARBA00033172"/>
    </source>
</evidence>